<keyword evidence="4 6" id="KW-1133">Transmembrane helix</keyword>
<feature type="domain" description="SSD" evidence="7">
    <location>
        <begin position="826"/>
        <end position="952"/>
    </location>
</feature>
<name>A0A420ZBZ3_UNCK3</name>
<dbReference type="PANTHER" id="PTHR33406:SF13">
    <property type="entry name" value="MEMBRANE PROTEIN YDFJ"/>
    <property type="match status" value="1"/>
</dbReference>
<dbReference type="Proteomes" id="UP000281261">
    <property type="component" value="Unassembled WGS sequence"/>
</dbReference>
<dbReference type="InterPro" id="IPR000731">
    <property type="entry name" value="SSD"/>
</dbReference>
<dbReference type="PROSITE" id="PS50156">
    <property type="entry name" value="SSD"/>
    <property type="match status" value="2"/>
</dbReference>
<dbReference type="SUPFAM" id="SSF82866">
    <property type="entry name" value="Multidrug efflux transporter AcrB transmembrane domain"/>
    <property type="match status" value="2"/>
</dbReference>
<dbReference type="InterPro" id="IPR004869">
    <property type="entry name" value="MMPL_dom"/>
</dbReference>
<proteinExistence type="predicted"/>
<evidence type="ECO:0000313" key="9">
    <source>
        <dbReference type="Proteomes" id="UP000281261"/>
    </source>
</evidence>
<reference evidence="8 9" key="1">
    <citation type="submission" date="2018-06" db="EMBL/GenBank/DDBJ databases">
        <title>Extensive metabolic versatility and redundancy in microbially diverse, dynamic hydrothermal sediments.</title>
        <authorList>
            <person name="Dombrowski N."/>
            <person name="Teske A."/>
            <person name="Baker B.J."/>
        </authorList>
    </citation>
    <scope>NUCLEOTIDE SEQUENCE [LARGE SCALE GENOMIC DNA]</scope>
    <source>
        <strain evidence="8">B79_G16</strain>
    </source>
</reference>
<evidence type="ECO:0000256" key="3">
    <source>
        <dbReference type="ARBA" id="ARBA00022692"/>
    </source>
</evidence>
<feature type="transmembrane region" description="Helical" evidence="6">
    <location>
        <begin position="263"/>
        <end position="288"/>
    </location>
</feature>
<evidence type="ECO:0000256" key="1">
    <source>
        <dbReference type="ARBA" id="ARBA00004651"/>
    </source>
</evidence>
<keyword evidence="3 6" id="KW-0812">Transmembrane</keyword>
<evidence type="ECO:0000256" key="5">
    <source>
        <dbReference type="ARBA" id="ARBA00023136"/>
    </source>
</evidence>
<accession>A0A420ZBZ3</accession>
<dbReference type="AlphaFoldDB" id="A0A420ZBZ3"/>
<keyword evidence="5 6" id="KW-0472">Membrane</keyword>
<feature type="domain" description="SSD" evidence="7">
    <location>
        <begin position="242"/>
        <end position="362"/>
    </location>
</feature>
<dbReference type="Gene3D" id="1.20.1640.10">
    <property type="entry name" value="Multidrug efflux transporter AcrB transmembrane domain"/>
    <property type="match status" value="2"/>
</dbReference>
<evidence type="ECO:0000256" key="2">
    <source>
        <dbReference type="ARBA" id="ARBA00022475"/>
    </source>
</evidence>
<feature type="transmembrane region" description="Helical" evidence="6">
    <location>
        <begin position="827"/>
        <end position="847"/>
    </location>
</feature>
<dbReference type="InterPro" id="IPR050545">
    <property type="entry name" value="Mycobact_MmpL"/>
</dbReference>
<evidence type="ECO:0000313" key="8">
    <source>
        <dbReference type="EMBL" id="RLC36726.1"/>
    </source>
</evidence>
<dbReference type="EMBL" id="QMNG01000033">
    <property type="protein sequence ID" value="RLC36726.1"/>
    <property type="molecule type" value="Genomic_DNA"/>
</dbReference>
<comment type="caution">
    <text evidence="8">The sequence shown here is derived from an EMBL/GenBank/DDBJ whole genome shotgun (WGS) entry which is preliminary data.</text>
</comment>
<dbReference type="Pfam" id="PF03176">
    <property type="entry name" value="MMPL"/>
    <property type="match status" value="2"/>
</dbReference>
<feature type="transmembrane region" description="Helical" evidence="6">
    <location>
        <begin position="802"/>
        <end position="820"/>
    </location>
</feature>
<evidence type="ECO:0000256" key="4">
    <source>
        <dbReference type="ARBA" id="ARBA00022989"/>
    </source>
</evidence>
<evidence type="ECO:0000256" key="6">
    <source>
        <dbReference type="SAM" id="Phobius"/>
    </source>
</evidence>
<feature type="transmembrane region" description="Helical" evidence="6">
    <location>
        <begin position="337"/>
        <end position="365"/>
    </location>
</feature>
<feature type="transmembrane region" description="Helical" evidence="6">
    <location>
        <begin position="308"/>
        <end position="331"/>
    </location>
</feature>
<feature type="transmembrane region" description="Helical" evidence="6">
    <location>
        <begin position="237"/>
        <end position="257"/>
    </location>
</feature>
<organism evidence="8 9">
    <name type="scientific">candidate division Kazan bacterium</name>
    <dbReference type="NCBI Taxonomy" id="2202143"/>
    <lineage>
        <taxon>Bacteria</taxon>
        <taxon>Bacteria division Kazan-3B-28</taxon>
    </lineage>
</organism>
<feature type="transmembrane region" description="Helical" evidence="6">
    <location>
        <begin position="386"/>
        <end position="413"/>
    </location>
</feature>
<comment type="subcellular location">
    <subcellularLocation>
        <location evidence="1">Cell membrane</location>
        <topology evidence="1">Multi-pass membrane protein</topology>
    </subcellularLocation>
</comment>
<protein>
    <recommendedName>
        <fullName evidence="7">SSD domain-containing protein</fullName>
    </recommendedName>
</protein>
<feature type="transmembrane region" description="Helical" evidence="6">
    <location>
        <begin position="211"/>
        <end position="230"/>
    </location>
</feature>
<keyword evidence="2" id="KW-1003">Cell membrane</keyword>
<dbReference type="GO" id="GO:0005886">
    <property type="term" value="C:plasma membrane"/>
    <property type="evidence" value="ECO:0007669"/>
    <property type="project" value="UniProtKB-SubCell"/>
</dbReference>
<gene>
    <name evidence="8" type="ORF">DRH29_03960</name>
</gene>
<evidence type="ECO:0000259" key="7">
    <source>
        <dbReference type="PROSITE" id="PS50156"/>
    </source>
</evidence>
<feature type="transmembrane region" description="Helical" evidence="6">
    <location>
        <begin position="902"/>
        <end position="921"/>
    </location>
</feature>
<sequence length="983" mass="109354">MKRLAAWIMRFRHHLLVGIVLPTIFFGYQLTKLKIDSDILNYLPQDDPVVVLFREIGDKFGGNSLAMVALETDDVFNQHTLSRIDSITTRFQDLPEISQVLSLTDILDIKKIPDGIEVGKLIPRGRVPEDRRELRELREYCLSKDMYRGSLVSADGRIALIIARVREGTSKTEVACKMKDIVKSTEGKEKIYYAGIPFQMVFLTDIITKDLMRLIPLVSLLVVLVLYFSFHSVRGVLLPLGTVLISTIWIIGLMSSLGIDLTIVTASIPILLIAIGSAYGIHLLSAHLEGRERYDSKIYHIQQTLKNIALPIILTGITTLVGFLSFLFSYLTMTQQFGVFASLGVFFAMALSIVFIPVVLSYLPAKMKVKSKEDMEEDLSTKFMSLIANLVLSHERLIITGGVLIIITALIAIPRLHREVNMVEYFKHDTEIRQAEDMMEKSFGGAIPVQILVSGDIKDPLVLRAMFKFEKYLRSLPDINDPQSVADLIAELNEQMNGRHTIPDTREGVANLWFFIEGNKVMDQLVADNDTRALIQAKIGTVNSSKVIAVVDSIDRHLEKDVPRGLFRLELASLPESIQHEVREQRIAEVARMISLDAGYYGAGQMNPNRILSVIKTVDSPEVRRLNHLQSDALSQAIKTYFQSDAADLPVDSDLIIRGVIAGLEPVFLTSSPDEASILSVLQQQIPESIYEDDPEALEYAAFALRDLITDGRRQAIVDGLTGKILEITPDMTETVLSAFRRDIQGDIWTLLDDYVGLPSDQITSVVASEIHSNDLVKLSTLQTGMPIIFRKLDRSVLRSQALSLIVAMTLVFLLLAFRFRSFTGGLISLAPITGTILCNFILMSILGIPLDVVSILIGSVAVGIGIDYTIHFLTRFQKEFQTGKSEQEALRETLQTTGKAIIINAASVMMGFLVLMLGNIVPMQRFGYLTAITMVTSALGAITVLPALILVTRARFIGEFDRVAEGIRQQINGLKNFASRKL</sequence>
<feature type="transmembrane region" description="Helical" evidence="6">
    <location>
        <begin position="927"/>
        <end position="953"/>
    </location>
</feature>
<feature type="transmembrane region" description="Helical" evidence="6">
    <location>
        <begin position="853"/>
        <end position="875"/>
    </location>
</feature>
<dbReference type="PANTHER" id="PTHR33406">
    <property type="entry name" value="MEMBRANE PROTEIN MJ1562-RELATED"/>
    <property type="match status" value="1"/>
</dbReference>